<feature type="region of interest" description="Disordered" evidence="18">
    <location>
        <begin position="94"/>
        <end position="115"/>
    </location>
</feature>
<keyword evidence="11" id="KW-0915">Sodium</keyword>
<reference evidence="19 20" key="1">
    <citation type="journal article" date="2009" name="Science">
        <title>Genome sequence, comparative analysis, and population genetics of the domestic horse.</title>
        <authorList>
            <consortium name="Broad Institute Genome Sequencing Platform"/>
            <consortium name="Broad Institute Whole Genome Assembly Team"/>
            <person name="Wade C.M."/>
            <person name="Giulotto E."/>
            <person name="Sigurdsson S."/>
            <person name="Zoli M."/>
            <person name="Gnerre S."/>
            <person name="Imsland F."/>
            <person name="Lear T.L."/>
            <person name="Adelson D.L."/>
            <person name="Bailey E."/>
            <person name="Bellone R.R."/>
            <person name="Bloecker H."/>
            <person name="Distl O."/>
            <person name="Edgar R.C."/>
            <person name="Garber M."/>
            <person name="Leeb T."/>
            <person name="Mauceli E."/>
            <person name="MacLeod J.N."/>
            <person name="Penedo M.C.T."/>
            <person name="Raison J.M."/>
            <person name="Sharpe T."/>
            <person name="Vogel J."/>
            <person name="Andersson L."/>
            <person name="Antczak D.F."/>
            <person name="Biagi T."/>
            <person name="Binns M.M."/>
            <person name="Chowdhary B.P."/>
            <person name="Coleman S.J."/>
            <person name="Della Valle G."/>
            <person name="Fryc S."/>
            <person name="Guerin G."/>
            <person name="Hasegawa T."/>
            <person name="Hill E.W."/>
            <person name="Jurka J."/>
            <person name="Kiialainen A."/>
            <person name="Lindgren G."/>
            <person name="Liu J."/>
            <person name="Magnani E."/>
            <person name="Mickelson J.R."/>
            <person name="Murray J."/>
            <person name="Nergadze S.G."/>
            <person name="Onofrio R."/>
            <person name="Pedroni S."/>
            <person name="Piras M.F."/>
            <person name="Raudsepp T."/>
            <person name="Rocchi M."/>
            <person name="Roeed K.H."/>
            <person name="Ryder O.A."/>
            <person name="Searle S."/>
            <person name="Skow L."/>
            <person name="Swinburne J.E."/>
            <person name="Syvaenen A.C."/>
            <person name="Tozaki T."/>
            <person name="Valberg S.J."/>
            <person name="Vaudin M."/>
            <person name="White J.R."/>
            <person name="Zody M.C."/>
            <person name="Lander E.S."/>
            <person name="Lindblad-Toh K."/>
        </authorList>
    </citation>
    <scope>NUCLEOTIDE SEQUENCE [LARGE SCALE GENOMIC DNA]</scope>
    <source>
        <strain evidence="19 20">Thoroughbred</strain>
    </source>
</reference>
<evidence type="ECO:0000256" key="11">
    <source>
        <dbReference type="ARBA" id="ARBA00023053"/>
    </source>
</evidence>
<dbReference type="InterPro" id="IPR000272">
    <property type="entry name" value="Ion-transport_regulator_FXYD"/>
</dbReference>
<dbReference type="GeneTree" id="ENSGT00940000153062"/>
<reference evidence="19" key="3">
    <citation type="submission" date="2025-09" db="UniProtKB">
        <authorList>
            <consortium name="Ensembl"/>
        </authorList>
    </citation>
    <scope>IDENTIFICATION</scope>
    <source>
        <strain evidence="19">Thoroughbred</strain>
    </source>
</reference>
<feature type="transmembrane region" description="Helical" evidence="17">
    <location>
        <begin position="68"/>
        <end position="87"/>
    </location>
</feature>
<keyword evidence="15" id="KW-0318">Glutathionylation</keyword>
<dbReference type="Proteomes" id="UP000002281">
    <property type="component" value="Chromosome 10"/>
</dbReference>
<proteinExistence type="inferred from homology"/>
<dbReference type="GO" id="GO:0099106">
    <property type="term" value="F:ion channel regulator activity"/>
    <property type="evidence" value="ECO:0007669"/>
    <property type="project" value="InterPro"/>
</dbReference>
<dbReference type="AlphaFoldDB" id="A0A9L0SGI9"/>
<evidence type="ECO:0000256" key="8">
    <source>
        <dbReference type="ARBA" id="ARBA00022729"/>
    </source>
</evidence>
<keyword evidence="12 17" id="KW-0406">Ion transport</keyword>
<evidence type="ECO:0000256" key="15">
    <source>
        <dbReference type="ARBA" id="ARBA00023206"/>
    </source>
</evidence>
<gene>
    <name evidence="19" type="primary">FXYD3</name>
</gene>
<evidence type="ECO:0000256" key="12">
    <source>
        <dbReference type="ARBA" id="ARBA00023065"/>
    </source>
</evidence>
<evidence type="ECO:0000256" key="18">
    <source>
        <dbReference type="SAM" id="MobiDB-lite"/>
    </source>
</evidence>
<evidence type="ECO:0000256" key="4">
    <source>
        <dbReference type="ARBA" id="ARBA00022475"/>
    </source>
</evidence>
<evidence type="ECO:0000256" key="3">
    <source>
        <dbReference type="ARBA" id="ARBA00022448"/>
    </source>
</evidence>
<evidence type="ECO:0000256" key="14">
    <source>
        <dbReference type="ARBA" id="ARBA00023201"/>
    </source>
</evidence>
<comment type="function">
    <text evidence="16">Associates with and regulates the activity of the sodium/potassium-transporting ATPase (NKA) which transports Na(+) out of the cell and K(+) into the cell. Reduces glutathionylation of the NKA beta-1 subunit ATP1B1, thus reversing glutathionylation-mediated inhibition of ATP1B1. Induces a hyperpolarization-activated chloride current when expressed in Xenopus oocytes.</text>
</comment>
<keyword evidence="8" id="KW-0732">Signal</keyword>
<keyword evidence="7 17" id="KW-0812">Transmembrane</keyword>
<keyword evidence="14" id="KW-0739">Sodium transport</keyword>
<comment type="similarity">
    <text evidence="2 17">Belongs to the FXYD family.</text>
</comment>
<evidence type="ECO:0000256" key="17">
    <source>
        <dbReference type="RuleBase" id="RU364131"/>
    </source>
</evidence>
<dbReference type="GO" id="GO:0006814">
    <property type="term" value="P:sodium ion transport"/>
    <property type="evidence" value="ECO:0007669"/>
    <property type="project" value="UniProtKB-KW"/>
</dbReference>
<dbReference type="PANTHER" id="PTHR14132:SF11">
    <property type="entry name" value="FXYD DOMAIN-CONTAINING ION TRANSPORT REGULATOR 3"/>
    <property type="match status" value="1"/>
</dbReference>
<dbReference type="CDD" id="cd20328">
    <property type="entry name" value="FXYD3-like"/>
    <property type="match status" value="1"/>
</dbReference>
<evidence type="ECO:0000256" key="13">
    <source>
        <dbReference type="ARBA" id="ARBA00023136"/>
    </source>
</evidence>
<name>A0A9L0SGI9_HORSE</name>
<evidence type="ECO:0000256" key="2">
    <source>
        <dbReference type="ARBA" id="ARBA00005948"/>
    </source>
</evidence>
<reference evidence="19" key="2">
    <citation type="submission" date="2025-08" db="UniProtKB">
        <authorList>
            <consortium name="Ensembl"/>
        </authorList>
    </citation>
    <scope>IDENTIFICATION</scope>
    <source>
        <strain evidence="19">Thoroughbred</strain>
    </source>
</reference>
<dbReference type="InterPro" id="IPR047297">
    <property type="entry name" value="FXYD_motif"/>
</dbReference>
<accession>A0A9L0SGI9</accession>
<evidence type="ECO:0000256" key="7">
    <source>
        <dbReference type="ARBA" id="ARBA00022692"/>
    </source>
</evidence>
<dbReference type="Gene3D" id="1.20.5.780">
    <property type="entry name" value="Single helix bin"/>
    <property type="match status" value="1"/>
</dbReference>
<organism evidence="19 20">
    <name type="scientific">Equus caballus</name>
    <name type="common">Horse</name>
    <dbReference type="NCBI Taxonomy" id="9796"/>
    <lineage>
        <taxon>Eukaryota</taxon>
        <taxon>Metazoa</taxon>
        <taxon>Chordata</taxon>
        <taxon>Craniata</taxon>
        <taxon>Vertebrata</taxon>
        <taxon>Euteleostomi</taxon>
        <taxon>Mammalia</taxon>
        <taxon>Eutheria</taxon>
        <taxon>Laurasiatheria</taxon>
        <taxon>Perissodactyla</taxon>
        <taxon>Equidae</taxon>
        <taxon>Equus</taxon>
    </lineage>
</organism>
<dbReference type="GO" id="GO:0043269">
    <property type="term" value="P:regulation of monoatomic ion transport"/>
    <property type="evidence" value="ECO:0007669"/>
    <property type="project" value="InterPro"/>
</dbReference>
<dbReference type="GO" id="GO:0006813">
    <property type="term" value="P:potassium ion transport"/>
    <property type="evidence" value="ECO:0007669"/>
    <property type="project" value="UniProtKB-KW"/>
</dbReference>
<dbReference type="GO" id="GO:0005886">
    <property type="term" value="C:plasma membrane"/>
    <property type="evidence" value="ECO:0007669"/>
    <property type="project" value="UniProtKB-SubCell"/>
</dbReference>
<keyword evidence="13 17" id="KW-0472">Membrane</keyword>
<keyword evidence="10 17" id="KW-1133">Transmembrane helix</keyword>
<evidence type="ECO:0000256" key="6">
    <source>
        <dbReference type="ARBA" id="ARBA00022607"/>
    </source>
</evidence>
<evidence type="ECO:0000256" key="9">
    <source>
        <dbReference type="ARBA" id="ARBA00022958"/>
    </source>
</evidence>
<evidence type="ECO:0000313" key="20">
    <source>
        <dbReference type="Proteomes" id="UP000002281"/>
    </source>
</evidence>
<dbReference type="Pfam" id="PF02038">
    <property type="entry name" value="ATP1G1_PLM_MAT8"/>
    <property type="match status" value="1"/>
</dbReference>
<keyword evidence="9" id="KW-0630">Potassium</keyword>
<dbReference type="FunFam" id="1.20.5.780:FF:000006">
    <property type="entry name" value="FXYD domain-containing ion transport regulator"/>
    <property type="match status" value="1"/>
</dbReference>
<dbReference type="PANTHER" id="PTHR14132">
    <property type="entry name" value="SODIUM/POTASSIUM-TRANSPORTING ATPASE SUBUNIT GAMMA"/>
    <property type="match status" value="1"/>
</dbReference>
<keyword evidence="3 17" id="KW-0813">Transport</keyword>
<dbReference type="Ensembl" id="ENSECAT00000098441.1">
    <property type="protein sequence ID" value="ENSECAP00000075198.1"/>
    <property type="gene ID" value="ENSECAG00000016498.4"/>
</dbReference>
<keyword evidence="4" id="KW-1003">Cell membrane</keyword>
<evidence type="ECO:0000313" key="19">
    <source>
        <dbReference type="Ensembl" id="ENSECAP00000075198.1"/>
    </source>
</evidence>
<evidence type="ECO:0000256" key="1">
    <source>
        <dbReference type="ARBA" id="ARBA00004251"/>
    </source>
</evidence>
<comment type="subcellular location">
    <subcellularLocation>
        <location evidence="1">Cell membrane</location>
        <topology evidence="1">Single-pass type I membrane protein</topology>
    </subcellularLocation>
</comment>
<evidence type="ECO:0000256" key="16">
    <source>
        <dbReference type="ARBA" id="ARBA00059844"/>
    </source>
</evidence>
<sequence length="115" mass="12675">MRTSAVWRWRHQETAERMAGTNITGGLDRKRGPARCLETRAKGLPALEANDPEDKNSPFYYDWHSLRVSGLICAGILCAVGILVLMSGKCKCKFRQKPSHRPGDAPPLITPGSAQ</sequence>
<keyword evidence="20" id="KW-1185">Reference proteome</keyword>
<evidence type="ECO:0000256" key="10">
    <source>
        <dbReference type="ARBA" id="ARBA00022989"/>
    </source>
</evidence>
<protein>
    <recommendedName>
        <fullName evidence="17">FXYD domain-containing ion transport regulator</fullName>
    </recommendedName>
</protein>
<keyword evidence="5" id="KW-0633">Potassium transport</keyword>
<keyword evidence="6" id="KW-0740">Sodium/potassium transport</keyword>
<dbReference type="PROSITE" id="PS01310">
    <property type="entry name" value="FXYD"/>
    <property type="match status" value="1"/>
</dbReference>
<evidence type="ECO:0000256" key="5">
    <source>
        <dbReference type="ARBA" id="ARBA00022538"/>
    </source>
</evidence>